<evidence type="ECO:0000256" key="1">
    <source>
        <dbReference type="ARBA" id="ARBA00000085"/>
    </source>
</evidence>
<dbReference type="SUPFAM" id="SSF55781">
    <property type="entry name" value="GAF domain-like"/>
    <property type="match status" value="1"/>
</dbReference>
<dbReference type="SMART" id="SM00387">
    <property type="entry name" value="HATPase_c"/>
    <property type="match status" value="1"/>
</dbReference>
<dbReference type="InterPro" id="IPR011009">
    <property type="entry name" value="Kinase-like_dom_sf"/>
</dbReference>
<dbReference type="InterPro" id="IPR036097">
    <property type="entry name" value="HisK_dim/P_sf"/>
</dbReference>
<dbReference type="PRINTS" id="PR00344">
    <property type="entry name" value="BCTRLSENSOR"/>
</dbReference>
<dbReference type="PROSITE" id="PS50011">
    <property type="entry name" value="PROTEIN_KINASE_DOM"/>
    <property type="match status" value="1"/>
</dbReference>
<dbReference type="Gene3D" id="3.30.450.40">
    <property type="match status" value="1"/>
</dbReference>
<dbReference type="Gene3D" id="3.30.565.10">
    <property type="entry name" value="Histidine kinase-like ATPase, C-terminal domain"/>
    <property type="match status" value="1"/>
</dbReference>
<organism evidence="17">
    <name type="scientific">Planktothricoides sp. SpSt-374</name>
    <dbReference type="NCBI Taxonomy" id="2282167"/>
    <lineage>
        <taxon>Bacteria</taxon>
        <taxon>Bacillati</taxon>
        <taxon>Cyanobacteriota</taxon>
        <taxon>Cyanophyceae</taxon>
        <taxon>Oscillatoriophycideae</taxon>
        <taxon>Oscillatoriales</taxon>
        <taxon>Oscillatoriaceae</taxon>
        <taxon>Planktothricoides</taxon>
    </lineage>
</organism>
<dbReference type="PANTHER" id="PTHR43642:SF1">
    <property type="entry name" value="HYBRID SIGNAL TRANSDUCTION HISTIDINE KINASE G"/>
    <property type="match status" value="1"/>
</dbReference>
<dbReference type="InterPro" id="IPR003594">
    <property type="entry name" value="HATPase_dom"/>
</dbReference>
<dbReference type="Gene3D" id="3.40.50.2300">
    <property type="match status" value="2"/>
</dbReference>
<keyword evidence="10" id="KW-0902">Two-component regulatory system</keyword>
<dbReference type="InterPro" id="IPR003661">
    <property type="entry name" value="HisK_dim/P_dom"/>
</dbReference>
<dbReference type="InterPro" id="IPR029016">
    <property type="entry name" value="GAF-like_dom_sf"/>
</dbReference>
<dbReference type="SUPFAM" id="SSF56112">
    <property type="entry name" value="Protein kinase-like (PK-like)"/>
    <property type="match status" value="1"/>
</dbReference>
<dbReference type="Pfam" id="PF13191">
    <property type="entry name" value="AAA_16"/>
    <property type="match status" value="1"/>
</dbReference>
<evidence type="ECO:0000259" key="13">
    <source>
        <dbReference type="PROSITE" id="PS50011"/>
    </source>
</evidence>
<dbReference type="Pfam" id="PF02518">
    <property type="entry name" value="HATPase_c"/>
    <property type="match status" value="1"/>
</dbReference>
<dbReference type="InterPro" id="IPR008271">
    <property type="entry name" value="Ser/Thr_kinase_AS"/>
</dbReference>
<dbReference type="Gene3D" id="1.10.510.10">
    <property type="entry name" value="Transferase(Phosphotransferase) domain 1"/>
    <property type="match status" value="1"/>
</dbReference>
<comment type="caution">
    <text evidence="17">The sequence shown here is derived from an EMBL/GenBank/DDBJ whole genome shotgun (WGS) entry which is preliminary data.</text>
</comment>
<dbReference type="Gene3D" id="3.30.450.20">
    <property type="entry name" value="PAS domain"/>
    <property type="match status" value="1"/>
</dbReference>
<dbReference type="InterPro" id="IPR004358">
    <property type="entry name" value="Sig_transdc_His_kin-like_C"/>
</dbReference>
<evidence type="ECO:0000259" key="15">
    <source>
        <dbReference type="PROSITE" id="PS50110"/>
    </source>
</evidence>
<evidence type="ECO:0000259" key="14">
    <source>
        <dbReference type="PROSITE" id="PS50109"/>
    </source>
</evidence>
<dbReference type="PROSITE" id="PS50109">
    <property type="entry name" value="HIS_KIN"/>
    <property type="match status" value="1"/>
</dbReference>
<accession>A0A7C3VPP0</accession>
<dbReference type="Pfam" id="PF00512">
    <property type="entry name" value="HisKA"/>
    <property type="match status" value="1"/>
</dbReference>
<keyword evidence="8" id="KW-0418">Kinase</keyword>
<dbReference type="GO" id="GO:0005886">
    <property type="term" value="C:plasma membrane"/>
    <property type="evidence" value="ECO:0007669"/>
    <property type="project" value="UniProtKB-SubCell"/>
</dbReference>
<dbReference type="InterPro" id="IPR005467">
    <property type="entry name" value="His_kinase_dom"/>
</dbReference>
<dbReference type="InterPro" id="IPR041664">
    <property type="entry name" value="AAA_16"/>
</dbReference>
<evidence type="ECO:0000256" key="6">
    <source>
        <dbReference type="ARBA" id="ARBA00022679"/>
    </source>
</evidence>
<dbReference type="CDD" id="cd14014">
    <property type="entry name" value="STKc_PknB_like"/>
    <property type="match status" value="1"/>
</dbReference>
<reference evidence="17" key="1">
    <citation type="journal article" date="2020" name="mSystems">
        <title>Genome- and Community-Level Interaction Insights into Carbon Utilization and Element Cycling Functions of Hydrothermarchaeota in Hydrothermal Sediment.</title>
        <authorList>
            <person name="Zhou Z."/>
            <person name="Liu Y."/>
            <person name="Xu W."/>
            <person name="Pan J."/>
            <person name="Luo Z.H."/>
            <person name="Li M."/>
        </authorList>
    </citation>
    <scope>NUCLEOTIDE SEQUENCE [LARGE SCALE GENOMIC DNA]</scope>
    <source>
        <strain evidence="17">SpSt-374</strain>
    </source>
</reference>
<dbReference type="InterPro" id="IPR001789">
    <property type="entry name" value="Sig_transdc_resp-reg_receiver"/>
</dbReference>
<keyword evidence="5 12" id="KW-0597">Phosphoprotein</keyword>
<dbReference type="CDD" id="cd16922">
    <property type="entry name" value="HATPase_EvgS-ArcB-TorS-like"/>
    <property type="match status" value="1"/>
</dbReference>
<evidence type="ECO:0000256" key="3">
    <source>
        <dbReference type="ARBA" id="ARBA00012438"/>
    </source>
</evidence>
<dbReference type="FunFam" id="3.30.565.10:FF:000023">
    <property type="entry name" value="PAS domain-containing sensor histidine kinase"/>
    <property type="match status" value="1"/>
</dbReference>
<evidence type="ECO:0000256" key="7">
    <source>
        <dbReference type="ARBA" id="ARBA00022741"/>
    </source>
</evidence>
<dbReference type="NCBIfam" id="TIGR00229">
    <property type="entry name" value="sensory_box"/>
    <property type="match status" value="1"/>
</dbReference>
<dbReference type="Pfam" id="PF13188">
    <property type="entry name" value="PAS_8"/>
    <property type="match status" value="1"/>
</dbReference>
<proteinExistence type="predicted"/>
<keyword evidence="9" id="KW-0067">ATP-binding</keyword>
<dbReference type="Pfam" id="PF01590">
    <property type="entry name" value="GAF"/>
    <property type="match status" value="1"/>
</dbReference>
<feature type="domain" description="Histidine kinase" evidence="14">
    <location>
        <begin position="1621"/>
        <end position="1853"/>
    </location>
</feature>
<comment type="catalytic activity">
    <reaction evidence="1">
        <text>ATP + protein L-histidine = ADP + protein N-phospho-L-histidine.</text>
        <dbReference type="EC" id="2.7.13.3"/>
    </reaction>
</comment>
<dbReference type="PROSITE" id="PS50110">
    <property type="entry name" value="RESPONSE_REGULATORY"/>
    <property type="match status" value="2"/>
</dbReference>
<evidence type="ECO:0000256" key="10">
    <source>
        <dbReference type="ARBA" id="ARBA00023012"/>
    </source>
</evidence>
<dbReference type="InterPro" id="IPR011006">
    <property type="entry name" value="CheY-like_superfamily"/>
</dbReference>
<dbReference type="SMART" id="SM00091">
    <property type="entry name" value="PAS"/>
    <property type="match status" value="1"/>
</dbReference>
<dbReference type="PROSITE" id="PS00108">
    <property type="entry name" value="PROTEIN_KINASE_ST"/>
    <property type="match status" value="1"/>
</dbReference>
<feature type="domain" description="Protein kinase" evidence="13">
    <location>
        <begin position="8"/>
        <end position="274"/>
    </location>
</feature>
<dbReference type="SUPFAM" id="SSF47384">
    <property type="entry name" value="Homodimeric domain of signal transducing histidine kinase"/>
    <property type="match status" value="1"/>
</dbReference>
<dbReference type="InterPro" id="IPR035965">
    <property type="entry name" value="PAS-like_dom_sf"/>
</dbReference>
<dbReference type="SMART" id="SM00220">
    <property type="entry name" value="S_TKc"/>
    <property type="match status" value="1"/>
</dbReference>
<evidence type="ECO:0000256" key="4">
    <source>
        <dbReference type="ARBA" id="ARBA00022475"/>
    </source>
</evidence>
<evidence type="ECO:0000256" key="2">
    <source>
        <dbReference type="ARBA" id="ARBA00004236"/>
    </source>
</evidence>
<dbReference type="CDD" id="cd00082">
    <property type="entry name" value="HisKA"/>
    <property type="match status" value="1"/>
</dbReference>
<dbReference type="Gene3D" id="3.40.50.300">
    <property type="entry name" value="P-loop containing nucleotide triphosphate hydrolases"/>
    <property type="match status" value="1"/>
</dbReference>
<feature type="domain" description="PAS" evidence="16">
    <location>
        <begin position="1498"/>
        <end position="1571"/>
    </location>
</feature>
<dbReference type="PROSITE" id="PS50112">
    <property type="entry name" value="PAS"/>
    <property type="match status" value="1"/>
</dbReference>
<dbReference type="Pfam" id="PF00069">
    <property type="entry name" value="Pkinase"/>
    <property type="match status" value="1"/>
</dbReference>
<dbReference type="SUPFAM" id="SSF52172">
    <property type="entry name" value="CheY-like"/>
    <property type="match status" value="2"/>
</dbReference>
<dbReference type="CDD" id="cd00130">
    <property type="entry name" value="PAS"/>
    <property type="match status" value="1"/>
</dbReference>
<dbReference type="InterPro" id="IPR027417">
    <property type="entry name" value="P-loop_NTPase"/>
</dbReference>
<dbReference type="InterPro" id="IPR000719">
    <property type="entry name" value="Prot_kinase_dom"/>
</dbReference>
<keyword evidence="6" id="KW-0808">Transferase</keyword>
<comment type="subcellular location">
    <subcellularLocation>
        <location evidence="2">Cell membrane</location>
    </subcellularLocation>
</comment>
<keyword evidence="4" id="KW-1003">Cell membrane</keyword>
<evidence type="ECO:0000259" key="16">
    <source>
        <dbReference type="PROSITE" id="PS50112"/>
    </source>
</evidence>
<feature type="domain" description="Response regulatory" evidence="15">
    <location>
        <begin position="2010"/>
        <end position="2087"/>
    </location>
</feature>
<keyword evidence="11" id="KW-0472">Membrane</keyword>
<dbReference type="SMART" id="SM00448">
    <property type="entry name" value="REC"/>
    <property type="match status" value="1"/>
</dbReference>
<dbReference type="GO" id="GO:0000155">
    <property type="term" value="F:phosphorelay sensor kinase activity"/>
    <property type="evidence" value="ECO:0007669"/>
    <property type="project" value="InterPro"/>
</dbReference>
<evidence type="ECO:0000256" key="9">
    <source>
        <dbReference type="ARBA" id="ARBA00022840"/>
    </source>
</evidence>
<dbReference type="PANTHER" id="PTHR43642">
    <property type="entry name" value="HYBRID SIGNAL TRANSDUCTION HISTIDINE KINASE G"/>
    <property type="match status" value="1"/>
</dbReference>
<keyword evidence="7" id="KW-0547">Nucleotide-binding</keyword>
<dbReference type="Pfam" id="PF00072">
    <property type="entry name" value="Response_reg"/>
    <property type="match status" value="1"/>
</dbReference>
<protein>
    <recommendedName>
        <fullName evidence="3">histidine kinase</fullName>
        <ecNumber evidence="3">2.7.13.3</ecNumber>
    </recommendedName>
</protein>
<evidence type="ECO:0000256" key="11">
    <source>
        <dbReference type="ARBA" id="ARBA00023136"/>
    </source>
</evidence>
<feature type="modified residue" description="4-aspartylphosphate" evidence="12">
    <location>
        <position position="2059"/>
    </location>
</feature>
<feature type="modified residue" description="4-aspartylphosphate" evidence="12">
    <location>
        <position position="1938"/>
    </location>
</feature>
<dbReference type="SUPFAM" id="SSF55785">
    <property type="entry name" value="PYP-like sensor domain (PAS domain)"/>
    <property type="match status" value="1"/>
</dbReference>
<dbReference type="SUPFAM" id="SSF52540">
    <property type="entry name" value="P-loop containing nucleoside triphosphate hydrolases"/>
    <property type="match status" value="1"/>
</dbReference>
<feature type="domain" description="Response regulatory" evidence="15">
    <location>
        <begin position="1889"/>
        <end position="2002"/>
    </location>
</feature>
<dbReference type="InterPro" id="IPR036890">
    <property type="entry name" value="HATPase_C_sf"/>
</dbReference>
<gene>
    <name evidence="17" type="ORF">ENR15_12475</name>
</gene>
<dbReference type="InterPro" id="IPR000014">
    <property type="entry name" value="PAS"/>
</dbReference>
<dbReference type="InterPro" id="IPR053159">
    <property type="entry name" value="Hybrid_Histidine_Kinase"/>
</dbReference>
<evidence type="ECO:0000256" key="5">
    <source>
        <dbReference type="ARBA" id="ARBA00022553"/>
    </source>
</evidence>
<dbReference type="SMART" id="SM00065">
    <property type="entry name" value="GAF"/>
    <property type="match status" value="1"/>
</dbReference>
<evidence type="ECO:0000256" key="8">
    <source>
        <dbReference type="ARBA" id="ARBA00022777"/>
    </source>
</evidence>
<dbReference type="EMBL" id="DSPX01000125">
    <property type="protein sequence ID" value="HGG01430.1"/>
    <property type="molecule type" value="Genomic_DNA"/>
</dbReference>
<dbReference type="SUPFAM" id="SSF55874">
    <property type="entry name" value="ATPase domain of HSP90 chaperone/DNA topoisomerase II/histidine kinase"/>
    <property type="match status" value="1"/>
</dbReference>
<name>A0A7C3VPP0_9CYAN</name>
<dbReference type="EC" id="2.7.13.3" evidence="3"/>
<dbReference type="GO" id="GO:0005524">
    <property type="term" value="F:ATP binding"/>
    <property type="evidence" value="ECO:0007669"/>
    <property type="project" value="UniProtKB-KW"/>
</dbReference>
<evidence type="ECO:0000256" key="12">
    <source>
        <dbReference type="PROSITE-ProRule" id="PRU00169"/>
    </source>
</evidence>
<dbReference type="SMART" id="SM00388">
    <property type="entry name" value="HisKA"/>
    <property type="match status" value="1"/>
</dbReference>
<sequence length="2087" mass="230025">MKPELKGYTIEESLHVGASTAIYRGQRQDGTPVIIKILGAVHPSLEDISQLRNEYEIGQSLDIEGIVKPLDLLNYGHGLALILEDIGGESLKKYVQQQKLGIGEFLEIAIQLATALEGIHALRVIHKDIKLENIIINPKTRQVKIADFSIASRLEEEKTSYINPNQMEGTLAYMSPEQTGRMNRLIDYRSDYYSLGVSFYEILTGRLPFIAEDPLELVHSHIAKNPPPLREINPEIPAALEAIVMKLMAKTAEERYQSAVGLKLDLETCSQKWLSGVSLEGLIPGMGDRAGQMLIPQQLYGRQPEVAQLMTTFNRVSNGASEIMLVSGYSGIGKTSLVNEVHKPIVKSRGYFIAGKFDQYKRNIPYSALIQAFGELIQQLLAETEAAIEKWQEKITAVVGENGRVITDVIPEVEFIIGEQPEIPQLGPTESQNRFNRVFQKFVSVFTAPEHPLVVFLDDLQWADTASLKLIELLVTNIESKYLLLIGAYRDNEVSPTHPLIQTLGKIEEQGGTVQNVLLGPLQLEHAQELIADTLPPSHNNENSGWPEKIAAFAELLFNKTQGNPFFLTQLLKTLYQEKLVQYDFQAGEWQWDISEIQAVGITDYNVVELIARNMQKLAAATQEVLKLGACLGNQFNLETLAIVHQKSPSATAADLWEALQAGLILPLSNAYKIPMLVGEYEERRQLSDNSRTIAYRFLHDRVQQAAYTLIPEAAKQTTHLHIGQLLLQNTNPDQREENIFALVNQLNYGIDIITEPQEKTQLAQLNLIAGKKAKAAAAHEAAVRYLNVGLTLLSADSWVNDYNLTLALYTEAAEAEYCNANFEGAQQQAEVILAKATSELDRVKVYELKMEMFTAQHQILAAIDTGMQALHILGVSLDDSNAAINPKLTLPSLDELDNWPEMTDPHKLATMRVLLSLFPPLLQAKPEMLLPVTLAQINLSLQYGNSSVTALSYAFYGMLLCGPIGDIELGYQSAQIGIKLLDIFNANNLKAPVFNMIYAFITPWKSHIKENMQPLQEGLQSGLESGDLVYASYCALNYCTYLFVVENRLDSALEKQKAYINLLVQLKNDLSTYTTKIWMQANLNLQGVAKHRTDLIGDIFDETVIQPKLQAANDGWSLFSLYLAKGILCCTFKDHAAAVANTFKSRDYVASVGGFMHAATQKFYHSLSMLAHYNAATPSEQEEYLQLVAANQEQMKIWAHHAPMNFQHQYDLVAAETARIFGQRTEAIELYDQAIAGAHDNGYIHYEALANEKAGEFYLAWGKEKIAKTYITDAYYCYAKWGATAKVQDLEAEYPYLITIASPTVTPNLDIHKTTHTTTGSATVLDLATALKAGQAISSEIELDKLLAKLIHILIENAGAQSGCLLLTDKDNLGLAAVGAIDKTPTIYLPLLSLDASLDLPTTVINYVRRTRTPLVLNHASSEGMFAEDPYIQRQRVKSLLCTPIVKGGKLVGILYLENNLALGAFTPDRLELLRMLSAQAAISLELARSVSEVQSTLAYLKAIINNIADGLVVTDAGGNITQYNPALIKMFGLSSPTITGGKCSEVVSPQIGELLYQTSQNPQEVLSAEVELTQGRIGAAVATAIMPEAGEGTLGSVTIIRDITAEKEIDRMKTDFISTVSHELRTPLTSVVGFAKIIHKKLSDKVMPALSEEDKKTRKALEQVGDNIQIIISEGERLTALINDVLDIAKMEAGKIEWHFQPIEAGELIERAAAATSSIRDSAGLQLSLDVAPNLPQVEADKDRLLQVLINLISNAVKFTPAGSITLKAVQTPGEIIFSVIDTGIGIAPDNLDKVFEKFKQVGDTMTDKPKGTGLGLPICKQIVEHHGGRIWVESEPGKGSKFSFALPLKSPPTGGAVTFNLDTLVRQLKQSIPPEPEATAANSPKTILVVDDEAHIRSLLRQELESQGYLVQEAANGMDAITKVKREKPNLIILDVMMPAINGFDVAAVLKNDPTTMDIPIIILSIVEDQSRSYRLGIDRYLTKPIHTETLLSDIESLLSQGGSKKKVLVMDEDVNAVKALVEVLEAKGYVVVEAADGAECIEKAIELKPDLIVLDSMLSRRYDIVKTLRFEKGLENVFFVLLS</sequence>
<evidence type="ECO:0000313" key="17">
    <source>
        <dbReference type="EMBL" id="HGG01430.1"/>
    </source>
</evidence>
<dbReference type="Gene3D" id="1.10.287.130">
    <property type="match status" value="1"/>
</dbReference>
<dbReference type="InterPro" id="IPR003018">
    <property type="entry name" value="GAF"/>
</dbReference>